<feature type="domain" description="ACT" evidence="3">
    <location>
        <begin position="38"/>
        <end position="118"/>
    </location>
</feature>
<dbReference type="Pfam" id="PF01842">
    <property type="entry name" value="ACT"/>
    <property type="match status" value="1"/>
</dbReference>
<dbReference type="Proteomes" id="UP001327560">
    <property type="component" value="Chromosome 8"/>
</dbReference>
<organism evidence="4 5">
    <name type="scientific">Canna indica</name>
    <name type="common">Indian-shot</name>
    <dbReference type="NCBI Taxonomy" id="4628"/>
    <lineage>
        <taxon>Eukaryota</taxon>
        <taxon>Viridiplantae</taxon>
        <taxon>Streptophyta</taxon>
        <taxon>Embryophyta</taxon>
        <taxon>Tracheophyta</taxon>
        <taxon>Spermatophyta</taxon>
        <taxon>Magnoliopsida</taxon>
        <taxon>Liliopsida</taxon>
        <taxon>Zingiberales</taxon>
        <taxon>Cannaceae</taxon>
        <taxon>Canna</taxon>
    </lineage>
</organism>
<proteinExistence type="predicted"/>
<name>A0AAQ3KZP0_9LILI</name>
<comment type="function">
    <text evidence="2">Binds amino acids.</text>
</comment>
<dbReference type="GO" id="GO:0016597">
    <property type="term" value="F:amino acid binding"/>
    <property type="evidence" value="ECO:0007669"/>
    <property type="project" value="UniProtKB-UniRule"/>
</dbReference>
<evidence type="ECO:0000313" key="4">
    <source>
        <dbReference type="EMBL" id="WOL17967.1"/>
    </source>
</evidence>
<gene>
    <name evidence="4" type="ORF">Cni_G26760</name>
</gene>
<dbReference type="Gene3D" id="3.30.70.260">
    <property type="match status" value="2"/>
</dbReference>
<sequence length="448" mass="50664">MGSCPAVEVEDDEYAKLVRRMNSPRIVIDNDVCEDATVVQVDYVHKHGILLELVQVLTDLNLIIKKAYITSDGSWFMDVFNVTDSEGYKLKDEKILNSLKGSLESNACFTTTLQSSLGILPSEDFTLIELIGNDRPGLLSEVCAVLRDLNCNVVKAELWTHNTRAAAVIQVTDETTHRAIKDRNHLSRIRDLLCNVLKGDSDLSRAKTIVSVGLTHSERRLHQMMFDDWGYEEDRDAEGPNKSRTQVTVTNCTERGYTVVTLWSKDRPKLLFDTLCALTDMKYLVFHGSVDASKSEAYQEYYIRHSDGHSVSSKAEQQRIIRCLKAAIERRTSEGLELELHTDDRIGLLSDITRVFREYGLCIRRAEISTDDGKALDTFHVSETSSNFVDAKTVDSIRTQIGQTVLRVKQNPGLSSKPYEEASACRFLFGYFLKVCSFQNFRLIHPES</sequence>
<reference evidence="4 5" key="1">
    <citation type="submission" date="2023-10" db="EMBL/GenBank/DDBJ databases">
        <title>Chromosome-scale genome assembly provides insights into flower coloration mechanisms of Canna indica.</title>
        <authorList>
            <person name="Li C."/>
        </authorList>
    </citation>
    <scope>NUCLEOTIDE SEQUENCE [LARGE SCALE GENOMIC DNA]</scope>
    <source>
        <tissue evidence="4">Flower</tissue>
    </source>
</reference>
<dbReference type="EMBL" id="CP136897">
    <property type="protein sequence ID" value="WOL17967.1"/>
    <property type="molecule type" value="Genomic_DNA"/>
</dbReference>
<dbReference type="SUPFAM" id="SSF55021">
    <property type="entry name" value="ACT-like"/>
    <property type="match status" value="3"/>
</dbReference>
<evidence type="ECO:0000256" key="1">
    <source>
        <dbReference type="ARBA" id="ARBA00022737"/>
    </source>
</evidence>
<dbReference type="InterPro" id="IPR040217">
    <property type="entry name" value="ACR1-12"/>
</dbReference>
<accession>A0AAQ3KZP0</accession>
<feature type="domain" description="ACT" evidence="3">
    <location>
        <begin position="127"/>
        <end position="208"/>
    </location>
</feature>
<evidence type="ECO:0000259" key="3">
    <source>
        <dbReference type="PROSITE" id="PS51671"/>
    </source>
</evidence>
<evidence type="ECO:0000313" key="5">
    <source>
        <dbReference type="Proteomes" id="UP001327560"/>
    </source>
</evidence>
<evidence type="ECO:0000256" key="2">
    <source>
        <dbReference type="RuleBase" id="RU369043"/>
    </source>
</evidence>
<keyword evidence="5" id="KW-1185">Reference proteome</keyword>
<dbReference type="CDD" id="cd04897">
    <property type="entry name" value="ACT_ACR_3"/>
    <property type="match status" value="1"/>
</dbReference>
<dbReference type="PANTHER" id="PTHR31096:SF55">
    <property type="entry name" value="ACT DOMAIN-CONTAINING PROTEIN ACR6"/>
    <property type="match status" value="1"/>
</dbReference>
<dbReference type="Pfam" id="PF24931">
    <property type="entry name" value="ACT_ACR9_3rd"/>
    <property type="match status" value="1"/>
</dbReference>
<protein>
    <recommendedName>
        <fullName evidence="2">ACT domain-containing protein ACR</fullName>
    </recommendedName>
    <alternativeName>
        <fullName evidence="2">Protein ACT DOMAIN REPEATS</fullName>
    </alternativeName>
</protein>
<dbReference type="PROSITE" id="PS51671">
    <property type="entry name" value="ACT"/>
    <property type="match status" value="3"/>
</dbReference>
<dbReference type="PANTHER" id="PTHR31096">
    <property type="entry name" value="ACT DOMAIN-CONTAINING PROTEIN ACR4-RELATED"/>
    <property type="match status" value="1"/>
</dbReference>
<feature type="domain" description="ACT" evidence="3">
    <location>
        <begin position="337"/>
        <end position="416"/>
    </location>
</feature>
<dbReference type="InterPro" id="IPR045865">
    <property type="entry name" value="ACT-like_dom_sf"/>
</dbReference>
<dbReference type="AlphaFoldDB" id="A0AAQ3KZP0"/>
<dbReference type="InterPro" id="IPR002912">
    <property type="entry name" value="ACT_dom"/>
</dbReference>
<keyword evidence="1 2" id="KW-0677">Repeat</keyword>